<dbReference type="Proteomes" id="UP001066276">
    <property type="component" value="Chromosome 7"/>
</dbReference>
<feature type="region of interest" description="Disordered" evidence="1">
    <location>
        <begin position="73"/>
        <end position="104"/>
    </location>
</feature>
<keyword evidence="3" id="KW-1185">Reference proteome</keyword>
<proteinExistence type="predicted"/>
<dbReference type="EMBL" id="JANPWB010000011">
    <property type="protein sequence ID" value="KAJ1131266.1"/>
    <property type="molecule type" value="Genomic_DNA"/>
</dbReference>
<feature type="region of interest" description="Disordered" evidence="1">
    <location>
        <begin position="127"/>
        <end position="151"/>
    </location>
</feature>
<organism evidence="2 3">
    <name type="scientific">Pleurodeles waltl</name>
    <name type="common">Iberian ribbed newt</name>
    <dbReference type="NCBI Taxonomy" id="8319"/>
    <lineage>
        <taxon>Eukaryota</taxon>
        <taxon>Metazoa</taxon>
        <taxon>Chordata</taxon>
        <taxon>Craniata</taxon>
        <taxon>Vertebrata</taxon>
        <taxon>Euteleostomi</taxon>
        <taxon>Amphibia</taxon>
        <taxon>Batrachia</taxon>
        <taxon>Caudata</taxon>
        <taxon>Salamandroidea</taxon>
        <taxon>Salamandridae</taxon>
        <taxon>Pleurodelinae</taxon>
        <taxon>Pleurodeles</taxon>
    </lineage>
</organism>
<evidence type="ECO:0000256" key="1">
    <source>
        <dbReference type="SAM" id="MobiDB-lite"/>
    </source>
</evidence>
<sequence>MGSMQYVLGVALVDGRQWPLGGHLALWVRGSAASSPGRAYRGPGLPRQLPRHGHNPEDTWREALTKHRRRAVRGGAIEGSRNTERRATIGSLARNNSTQSAATHPTKCWGSMRLLWGTAAAKRQWQLSPRYRPGAEQRDQGRAEAGPSDWVSRTGGWTRCAPWKRMEPLYVALYERGLGWVGGGSHPVAWEKGRPGSLCPRAKKSVLLDSGPPYIKSLPVRRPPPAAASLVLFSPAGHPGLAIRLVSLRFIL</sequence>
<gene>
    <name evidence="2" type="ORF">NDU88_009605</name>
</gene>
<evidence type="ECO:0000313" key="2">
    <source>
        <dbReference type="EMBL" id="KAJ1131266.1"/>
    </source>
</evidence>
<dbReference type="AlphaFoldDB" id="A0AAV7PSY6"/>
<feature type="compositionally biased region" description="Basic and acidic residues" evidence="1">
    <location>
        <begin position="133"/>
        <end position="142"/>
    </location>
</feature>
<protein>
    <submittedName>
        <fullName evidence="2">Uncharacterized protein</fullName>
    </submittedName>
</protein>
<name>A0AAV7PSY6_PLEWA</name>
<reference evidence="2" key="1">
    <citation type="journal article" date="2022" name="bioRxiv">
        <title>Sequencing and chromosome-scale assembly of the giantPleurodeles waltlgenome.</title>
        <authorList>
            <person name="Brown T."/>
            <person name="Elewa A."/>
            <person name="Iarovenko S."/>
            <person name="Subramanian E."/>
            <person name="Araus A.J."/>
            <person name="Petzold A."/>
            <person name="Susuki M."/>
            <person name="Suzuki K.-i.T."/>
            <person name="Hayashi T."/>
            <person name="Toyoda A."/>
            <person name="Oliveira C."/>
            <person name="Osipova E."/>
            <person name="Leigh N.D."/>
            <person name="Simon A."/>
            <person name="Yun M.H."/>
        </authorList>
    </citation>
    <scope>NUCLEOTIDE SEQUENCE</scope>
    <source>
        <strain evidence="2">20211129_DDA</strain>
        <tissue evidence="2">Liver</tissue>
    </source>
</reference>
<feature type="compositionally biased region" description="Polar residues" evidence="1">
    <location>
        <begin position="93"/>
        <end position="103"/>
    </location>
</feature>
<accession>A0AAV7PSY6</accession>
<evidence type="ECO:0000313" key="3">
    <source>
        <dbReference type="Proteomes" id="UP001066276"/>
    </source>
</evidence>
<comment type="caution">
    <text evidence="2">The sequence shown here is derived from an EMBL/GenBank/DDBJ whole genome shotgun (WGS) entry which is preliminary data.</text>
</comment>